<comment type="caution">
    <text evidence="1">The sequence shown here is derived from an EMBL/GenBank/DDBJ whole genome shotgun (WGS) entry which is preliminary data.</text>
</comment>
<reference evidence="1 2" key="1">
    <citation type="journal article" date="2014" name="Int. J. Syst. Evol. Microbiol.">
        <title>Complete genome sequence of Corynebacterium casei LMG S-19264T (=DSM 44701T), isolated from a smear-ripened cheese.</title>
        <authorList>
            <consortium name="US DOE Joint Genome Institute (JGI-PGF)"/>
            <person name="Walter F."/>
            <person name="Albersmeier A."/>
            <person name="Kalinowski J."/>
            <person name="Ruckert C."/>
        </authorList>
    </citation>
    <scope>NUCLEOTIDE SEQUENCE [LARGE SCALE GENOMIC DNA]</scope>
    <source>
        <strain evidence="1 2">CGMCC 4.7215</strain>
    </source>
</reference>
<dbReference type="AlphaFoldDB" id="A0ABD5XB27"/>
<dbReference type="Proteomes" id="UP001596414">
    <property type="component" value="Unassembled WGS sequence"/>
</dbReference>
<dbReference type="EMBL" id="JBHSZQ010000047">
    <property type="protein sequence ID" value="MFC7126996.1"/>
    <property type="molecule type" value="Genomic_DNA"/>
</dbReference>
<protein>
    <recommendedName>
        <fullName evidence="3">AMP-binding enzyme</fullName>
    </recommendedName>
</protein>
<dbReference type="RefSeq" id="WP_267637157.1">
    <property type="nucleotide sequence ID" value="NZ_JAODIY010000009.1"/>
</dbReference>
<accession>A0ABD5XB27</accession>
<proteinExistence type="predicted"/>
<organism evidence="1 2">
    <name type="scientific">Halovenus rubra</name>
    <dbReference type="NCBI Taxonomy" id="869890"/>
    <lineage>
        <taxon>Archaea</taxon>
        <taxon>Methanobacteriati</taxon>
        <taxon>Methanobacteriota</taxon>
        <taxon>Stenosarchaea group</taxon>
        <taxon>Halobacteria</taxon>
        <taxon>Halobacteriales</taxon>
        <taxon>Haloarculaceae</taxon>
        <taxon>Halovenus</taxon>
    </lineage>
</organism>
<sequence length="283" mass="30058">MGTSHVSEYETLKDIVGAGRNREGTALDITGRAAPYSYNKFCTNIWKAGNLLGHYGVHTMGELAVAIGPKSVGDKSPDSSSRSHELGGLDAGEPLLAAFGGMILGAVVDVVPDEPVDAPALVAPAQWQMEAAPGCRNLAYGGPPEASEVIHFERSVWSENPIEPPEQVTPDDEALRFANETWTHEELLMSVSELVSSYDISTGTTVMLEAPLTEPGAFTAGILAPFAVGATVVIPENQPHVDNKNANGTELEASTRVVTAEQTGEKLIPASKITDSMREIHRQ</sequence>
<evidence type="ECO:0000313" key="2">
    <source>
        <dbReference type="Proteomes" id="UP001596414"/>
    </source>
</evidence>
<dbReference type="SUPFAM" id="SSF56801">
    <property type="entry name" value="Acetyl-CoA synthetase-like"/>
    <property type="match status" value="1"/>
</dbReference>
<gene>
    <name evidence="1" type="ORF">ACFQJ7_13350</name>
</gene>
<evidence type="ECO:0008006" key="3">
    <source>
        <dbReference type="Google" id="ProtNLM"/>
    </source>
</evidence>
<evidence type="ECO:0000313" key="1">
    <source>
        <dbReference type="EMBL" id="MFC7126996.1"/>
    </source>
</evidence>
<name>A0ABD5XB27_9EURY</name>